<evidence type="ECO:0000313" key="2">
    <source>
        <dbReference type="EMBL" id="QDV20867.1"/>
    </source>
</evidence>
<dbReference type="GO" id="GO:0051301">
    <property type="term" value="P:cell division"/>
    <property type="evidence" value="ECO:0007669"/>
    <property type="project" value="TreeGrafter"/>
</dbReference>
<organism evidence="2 3">
    <name type="scientific">Gimesia panareensis</name>
    <dbReference type="NCBI Taxonomy" id="2527978"/>
    <lineage>
        <taxon>Bacteria</taxon>
        <taxon>Pseudomonadati</taxon>
        <taxon>Planctomycetota</taxon>
        <taxon>Planctomycetia</taxon>
        <taxon>Planctomycetales</taxon>
        <taxon>Planctomycetaceae</taxon>
        <taxon>Gimesia</taxon>
    </lineage>
</organism>
<keyword evidence="1" id="KW-0802">TPR repeat</keyword>
<dbReference type="SMART" id="SM00028">
    <property type="entry name" value="TPR"/>
    <property type="match status" value="4"/>
</dbReference>
<dbReference type="PANTHER" id="PTHR12558">
    <property type="entry name" value="CELL DIVISION CYCLE 16,23,27"/>
    <property type="match status" value="1"/>
</dbReference>
<gene>
    <name evidence="2" type="ORF">Pan153_55460</name>
</gene>
<reference evidence="2 3" key="1">
    <citation type="submission" date="2019-02" db="EMBL/GenBank/DDBJ databases">
        <title>Deep-cultivation of Planctomycetes and their phenomic and genomic characterization uncovers novel biology.</title>
        <authorList>
            <person name="Wiegand S."/>
            <person name="Jogler M."/>
            <person name="Boedeker C."/>
            <person name="Pinto D."/>
            <person name="Vollmers J."/>
            <person name="Rivas-Marin E."/>
            <person name="Kohn T."/>
            <person name="Peeters S.H."/>
            <person name="Heuer A."/>
            <person name="Rast P."/>
            <person name="Oberbeckmann S."/>
            <person name="Bunk B."/>
            <person name="Jeske O."/>
            <person name="Meyerdierks A."/>
            <person name="Storesund J.E."/>
            <person name="Kallscheuer N."/>
            <person name="Luecker S."/>
            <person name="Lage O.M."/>
            <person name="Pohl T."/>
            <person name="Merkel B.J."/>
            <person name="Hornburger P."/>
            <person name="Mueller R.-W."/>
            <person name="Bruemmer F."/>
            <person name="Labrenz M."/>
            <person name="Spormann A.M."/>
            <person name="Op den Camp H."/>
            <person name="Overmann J."/>
            <person name="Amann R."/>
            <person name="Jetten M.S.M."/>
            <person name="Mascher T."/>
            <person name="Medema M.H."/>
            <person name="Devos D.P."/>
            <person name="Kaster A.-K."/>
            <person name="Ovreas L."/>
            <person name="Rohde M."/>
            <person name="Galperin M.Y."/>
            <person name="Jogler C."/>
        </authorList>
    </citation>
    <scope>NUCLEOTIDE SEQUENCE [LARGE SCALE GENOMIC DNA]</scope>
    <source>
        <strain evidence="2 3">Pan153</strain>
    </source>
</reference>
<feature type="repeat" description="TPR" evidence="1">
    <location>
        <begin position="323"/>
        <end position="356"/>
    </location>
</feature>
<dbReference type="Proteomes" id="UP000320839">
    <property type="component" value="Chromosome"/>
</dbReference>
<dbReference type="RefSeq" id="WP_145459397.1">
    <property type="nucleotide sequence ID" value="NZ_CP036317.1"/>
</dbReference>
<evidence type="ECO:0000256" key="1">
    <source>
        <dbReference type="PROSITE-ProRule" id="PRU00339"/>
    </source>
</evidence>
<feature type="repeat" description="TPR" evidence="1">
    <location>
        <begin position="60"/>
        <end position="93"/>
    </location>
</feature>
<dbReference type="InterPro" id="IPR019734">
    <property type="entry name" value="TPR_rpt"/>
</dbReference>
<evidence type="ECO:0000313" key="3">
    <source>
        <dbReference type="Proteomes" id="UP000320839"/>
    </source>
</evidence>
<protein>
    <submittedName>
        <fullName evidence="2">Tetratricopeptide repeat protein</fullName>
    </submittedName>
</protein>
<dbReference type="Gene3D" id="1.25.40.10">
    <property type="entry name" value="Tetratricopeptide repeat domain"/>
    <property type="match status" value="3"/>
</dbReference>
<name>A0A518FWV5_9PLAN</name>
<dbReference type="AlphaFoldDB" id="A0A518FWV5"/>
<sequence>MKQIVRILLILLVVETGYCGYLVAKRLARPIPVLPEAEYIDPMVMEEYQELATQAETGFAPEWIRLGQAFLGQGMYAYAENCFYEAARQDPGSAVAQSSYAFCLERTGRMEASTQEYEKLKGMKADASVPFTNPRHYKYAIGRNYLRQEKAAQAEQAFQQNTDFQPADFQRAKLMVRSGRAADALSIIQRNLNETPNSLYFGFLKYRAMDSLGRTLEAKQAADRLERAMYVIPLNFNTEFIMPYSKRLGVSKAIEDYNQMLDRDDMDHLAKKLDEVLAMMGDRRMPAFKATVMRMVEVEFQRKNPDRMLVLLKMLNDFGIEEPDTIQFKGGVYLLKGDLEKAKEYLLRVAEMSPTIEIHETLANIYNQQNEIEKRDYHQGKMGLLTAMMSFRNDNLEIAEQAIQESVDKNPNDPQAWFYYGEIKRINKDRQAAKTAYEKCLKLNQNHGRAIAELKLLTQ</sequence>
<dbReference type="InterPro" id="IPR011990">
    <property type="entry name" value="TPR-like_helical_dom_sf"/>
</dbReference>
<dbReference type="PROSITE" id="PS50005">
    <property type="entry name" value="TPR"/>
    <property type="match status" value="3"/>
</dbReference>
<dbReference type="PANTHER" id="PTHR12558:SF13">
    <property type="entry name" value="CELL DIVISION CYCLE PROTEIN 27 HOMOLOG"/>
    <property type="match status" value="1"/>
</dbReference>
<accession>A0A518FWV5</accession>
<dbReference type="OrthoDB" id="9778733at2"/>
<proteinExistence type="predicted"/>
<feature type="repeat" description="TPR" evidence="1">
    <location>
        <begin position="414"/>
        <end position="447"/>
    </location>
</feature>
<dbReference type="EMBL" id="CP036317">
    <property type="protein sequence ID" value="QDV20867.1"/>
    <property type="molecule type" value="Genomic_DNA"/>
</dbReference>
<dbReference type="Pfam" id="PF13432">
    <property type="entry name" value="TPR_16"/>
    <property type="match status" value="1"/>
</dbReference>
<dbReference type="Pfam" id="PF13181">
    <property type="entry name" value="TPR_8"/>
    <property type="match status" value="2"/>
</dbReference>
<dbReference type="SUPFAM" id="SSF48452">
    <property type="entry name" value="TPR-like"/>
    <property type="match status" value="2"/>
</dbReference>